<evidence type="ECO:0000256" key="1">
    <source>
        <dbReference type="SAM" id="Coils"/>
    </source>
</evidence>
<evidence type="ECO:0000256" key="2">
    <source>
        <dbReference type="SAM" id="Phobius"/>
    </source>
</evidence>
<keyword evidence="2" id="KW-1133">Transmembrane helix</keyword>
<keyword evidence="2" id="KW-0812">Transmembrane</keyword>
<organism evidence="3 4">
    <name type="scientific">Pelomicrobium methylotrophicum</name>
    <dbReference type="NCBI Taxonomy" id="2602750"/>
    <lineage>
        <taxon>Bacteria</taxon>
        <taxon>Pseudomonadati</taxon>
        <taxon>Pseudomonadota</taxon>
        <taxon>Hydrogenophilia</taxon>
        <taxon>Hydrogenophilia incertae sedis</taxon>
        <taxon>Pelomicrobium</taxon>
    </lineage>
</organism>
<dbReference type="RefSeq" id="WP_147800617.1">
    <property type="nucleotide sequence ID" value="NZ_VPFL01000020.1"/>
</dbReference>
<gene>
    <name evidence="3" type="ORF">FR698_12930</name>
</gene>
<protein>
    <submittedName>
        <fullName evidence="3">Fimbrial assembly protein</fullName>
    </submittedName>
</protein>
<dbReference type="InParanoid" id="A0A5C7EF70"/>
<reference evidence="3 4" key="1">
    <citation type="submission" date="2019-08" db="EMBL/GenBank/DDBJ databases">
        <title>Pelomicrobium methylotrophicum gen. nov., sp. nov. a moderately thermophilic, facultatively anaerobic, lithoautotrophic and methylotrophic bacterium isolated from a terrestrial mud volcano.</title>
        <authorList>
            <person name="Slobodkina G.B."/>
            <person name="Merkel A.Y."/>
            <person name="Slobodkin A.I."/>
        </authorList>
    </citation>
    <scope>NUCLEOTIDE SEQUENCE [LARGE SCALE GENOMIC DNA]</scope>
    <source>
        <strain evidence="3 4">SM250</strain>
    </source>
</reference>
<proteinExistence type="predicted"/>
<keyword evidence="2" id="KW-0472">Membrane</keyword>
<dbReference type="EMBL" id="VPFL01000020">
    <property type="protein sequence ID" value="TXF10850.1"/>
    <property type="molecule type" value="Genomic_DNA"/>
</dbReference>
<dbReference type="OrthoDB" id="5405677at2"/>
<dbReference type="Proteomes" id="UP000321201">
    <property type="component" value="Unassembled WGS sequence"/>
</dbReference>
<evidence type="ECO:0000313" key="4">
    <source>
        <dbReference type="Proteomes" id="UP000321201"/>
    </source>
</evidence>
<comment type="caution">
    <text evidence="3">The sequence shown here is derived from an EMBL/GenBank/DDBJ whole genome shotgun (WGS) entry which is preliminary data.</text>
</comment>
<name>A0A5C7EF70_9PROT</name>
<feature type="transmembrane region" description="Helical" evidence="2">
    <location>
        <begin position="20"/>
        <end position="43"/>
    </location>
</feature>
<dbReference type="AlphaFoldDB" id="A0A5C7EF70"/>
<feature type="coiled-coil region" evidence="1">
    <location>
        <begin position="54"/>
        <end position="108"/>
    </location>
</feature>
<keyword evidence="1" id="KW-0175">Coiled coil</keyword>
<keyword evidence="4" id="KW-1185">Reference proteome</keyword>
<sequence>MTRQINLFDPELLAKRGKPFSAAFMLRALLVVAVAGVVLYGGLRVEAEKLAQLAAQTEGRLAAERSRLQALSEQRAQRANSTLLTDELKAVEARLRQSRAVAEALEGRQLGNTKGYSEYMRAFARQAVDGLWLTGFEISEAGTAMTLRGRVLQPQLVPLYLERLKGEPAIKGRSFEALQIQVPKQALGKAAAAGFLEFELRSTGDGKEER</sequence>
<evidence type="ECO:0000313" key="3">
    <source>
        <dbReference type="EMBL" id="TXF10850.1"/>
    </source>
</evidence>
<accession>A0A5C7EF70</accession>